<dbReference type="InterPro" id="IPR052025">
    <property type="entry name" value="Xyloglucanase_GH74"/>
</dbReference>
<dbReference type="Pfam" id="PF02018">
    <property type="entry name" value="CBM_4_9"/>
    <property type="match status" value="1"/>
</dbReference>
<keyword evidence="2" id="KW-0677">Repeat</keyword>
<dbReference type="InterPro" id="IPR026444">
    <property type="entry name" value="Secre_tail"/>
</dbReference>
<protein>
    <submittedName>
        <fullName evidence="5">Carbohydrate-binding protein</fullName>
    </submittedName>
</protein>
<dbReference type="GO" id="GO:0016798">
    <property type="term" value="F:hydrolase activity, acting on glycosyl bonds"/>
    <property type="evidence" value="ECO:0007669"/>
    <property type="project" value="InterPro"/>
</dbReference>
<proteinExistence type="predicted"/>
<dbReference type="PROSITE" id="PS51175">
    <property type="entry name" value="CBM6"/>
    <property type="match status" value="1"/>
</dbReference>
<keyword evidence="1" id="KW-0732">Signal</keyword>
<dbReference type="InterPro" id="IPR003305">
    <property type="entry name" value="CenC_carb-bd"/>
</dbReference>
<dbReference type="EMBL" id="CP076132">
    <property type="protein sequence ID" value="QWG03218.1"/>
    <property type="molecule type" value="Genomic_DNA"/>
</dbReference>
<dbReference type="GO" id="GO:0010411">
    <property type="term" value="P:xyloglucan metabolic process"/>
    <property type="evidence" value="ECO:0007669"/>
    <property type="project" value="TreeGrafter"/>
</dbReference>
<organism evidence="5 6">
    <name type="scientific">Flammeovirga yaeyamensis</name>
    <dbReference type="NCBI Taxonomy" id="367791"/>
    <lineage>
        <taxon>Bacteria</taxon>
        <taxon>Pseudomonadati</taxon>
        <taxon>Bacteroidota</taxon>
        <taxon>Cytophagia</taxon>
        <taxon>Cytophagales</taxon>
        <taxon>Flammeovirgaceae</taxon>
        <taxon>Flammeovirga</taxon>
    </lineage>
</organism>
<name>A0AAX1NC36_9BACT</name>
<sequence>MWKIKKEVLLFILFQLSYFVTLAQNYNWDNVVVGGGGYVTGIQIHPSEAGLMYMRTDIGGLFRWDNANDRWIALFGWIDPNNDNLYGVDGFALDKNNPDIVYACLGKYPTTQGGIFKSYDRGVTWEKLRDGIFASNMKYREVGENMAVDPNNSNIIYCGTRTEGLLKSTDGGQNWFTVTGVPWGYTGVPSNYWPKDNNPLGIRNVVIDGNSQHSSGNSTNVYVTVYGEGVYRSSDGGNSFYKMNGSPSNVYRTAVAPNNVIYVTADDGVYKYNGGWQQLPINPGGYNSFNGISVDPNNPNNIITSTGVELWWQRQYISNDAGATWKELYAFNGTMEVHDRTWHSIDLGFFQAATAAIIFDPHKPGRVYSTDWYQVWRCENVWETPSHWYNDVKGHEEIVVLAICTPHQGTPLFSGQGDVVGFKHTDQKELPLKRLTDQAECTGLDYCENDYTKMALVSASDWYGLNTSIYTSNDAGDNFTEVSTPEGALNGKIAIASNDPNKMVFVYGDSEPYYTTDGGNSWQKSTGGPTRALTTTYMYQYDDPLQADRTAANTFYLLDRENGKLYKSTNGGQSWFVSHSGNLPATSNYANFAAAWGSNNNLMGVSMWTDGLWLSNNSGSSFYKIDYFSNARMFSFGKEKPGSSTPSLYVYGVHNNQWGIYQSNDFGSTWNRINDNQNYIGNSPTMMKADRQTYGKIYVGTNGSGLFYGEISGEDPNPTQSPYNGSAFQIPGKIPAAEYDFGGQNVAYYDKSSGNAGGAFRDDDVDIGYNNQGGYDIGWIEDGEWLEYSVNITQSGNYKVTTTVASQVSGTKSFELNVNNQTINFSFDDDSGWQSYVDITSEEVYLNSGNYIMRFKANSYSFNVHEFDFVLSTGGGNECSQNLLNNPGFESGDFTSWSGWNNSIETNTGHLYSGNYGAGAWWNGAIEQTVYGLDPNTQYYVTVWAKNLESGKNGSINVDGHGGSTVSTTINSTSFAQYTVAFTTGSNNTSAKIQMRAPAEGMSVVDDFWLGCGASNARITSVIDLEHQLKIVSNPSLNYIEIVNFESTQADVMVYDINGHQLERFKVENTPRFSFDINGYAPGMYILLIKEDDQLTRRKFIKE</sequence>
<dbReference type="Gene3D" id="2.130.10.10">
    <property type="entry name" value="YVTN repeat-like/Quinoprotein amine dehydrogenase"/>
    <property type="match status" value="2"/>
</dbReference>
<dbReference type="Pfam" id="PF15902">
    <property type="entry name" value="Sortilin-Vps10"/>
    <property type="match status" value="1"/>
</dbReference>
<dbReference type="GO" id="GO:0030246">
    <property type="term" value="F:carbohydrate binding"/>
    <property type="evidence" value="ECO:0007669"/>
    <property type="project" value="InterPro"/>
</dbReference>
<dbReference type="SMART" id="SM00606">
    <property type="entry name" value="CBD_IV"/>
    <property type="match status" value="1"/>
</dbReference>
<evidence type="ECO:0000256" key="3">
    <source>
        <dbReference type="ARBA" id="ARBA00022801"/>
    </source>
</evidence>
<keyword evidence="6" id="KW-1185">Reference proteome</keyword>
<accession>A0AAX1NC36</accession>
<evidence type="ECO:0000313" key="5">
    <source>
        <dbReference type="EMBL" id="QWG03218.1"/>
    </source>
</evidence>
<dbReference type="Proteomes" id="UP000678679">
    <property type="component" value="Chromosome 1"/>
</dbReference>
<dbReference type="InterPro" id="IPR015943">
    <property type="entry name" value="WD40/YVTN_repeat-like_dom_sf"/>
</dbReference>
<dbReference type="SUPFAM" id="SSF110296">
    <property type="entry name" value="Oligoxyloglucan reducing end-specific cellobiohydrolase"/>
    <property type="match status" value="2"/>
</dbReference>
<dbReference type="RefSeq" id="WP_169664102.1">
    <property type="nucleotide sequence ID" value="NZ_CP076132.1"/>
</dbReference>
<dbReference type="CDD" id="cd04080">
    <property type="entry name" value="CBM6_cellulase-like"/>
    <property type="match status" value="1"/>
</dbReference>
<dbReference type="InterPro" id="IPR005084">
    <property type="entry name" value="CBM6"/>
</dbReference>
<keyword evidence="3" id="KW-0378">Hydrolase</keyword>
<dbReference type="KEGG" id="fya:KMW28_06455"/>
<evidence type="ECO:0000313" key="6">
    <source>
        <dbReference type="Proteomes" id="UP000678679"/>
    </source>
</evidence>
<dbReference type="InterPro" id="IPR006584">
    <property type="entry name" value="Cellulose-bd_IV"/>
</dbReference>
<dbReference type="SUPFAM" id="SSF49785">
    <property type="entry name" value="Galactose-binding domain-like"/>
    <property type="match status" value="2"/>
</dbReference>
<reference evidence="5 6" key="1">
    <citation type="submission" date="2021-05" db="EMBL/GenBank/DDBJ databases">
        <title>Comparative genomic studies on the polysaccharide-degrading batcterial strains of the Flammeovirga genus.</title>
        <authorList>
            <person name="Zewei F."/>
            <person name="Zheng Z."/>
            <person name="Yu L."/>
            <person name="Ruyue G."/>
            <person name="Yanhong M."/>
            <person name="Yuanyuan C."/>
            <person name="Jingyan G."/>
            <person name="Wenjun H."/>
        </authorList>
    </citation>
    <scope>NUCLEOTIDE SEQUENCE [LARGE SCALE GENOMIC DNA]</scope>
    <source>
        <strain evidence="5 6">NBRC:100898</strain>
    </source>
</reference>
<dbReference type="AlphaFoldDB" id="A0AAX1NC36"/>
<dbReference type="InterPro" id="IPR008979">
    <property type="entry name" value="Galactose-bd-like_sf"/>
</dbReference>
<dbReference type="PANTHER" id="PTHR43739:SF5">
    <property type="entry name" value="EXO-ALPHA-SIALIDASE"/>
    <property type="match status" value="1"/>
</dbReference>
<dbReference type="Pfam" id="PF03422">
    <property type="entry name" value="CBM_6"/>
    <property type="match status" value="1"/>
</dbReference>
<dbReference type="Gene3D" id="2.60.120.260">
    <property type="entry name" value="Galactose-binding domain-like"/>
    <property type="match status" value="2"/>
</dbReference>
<dbReference type="InterPro" id="IPR031778">
    <property type="entry name" value="Sortilin_N"/>
</dbReference>
<evidence type="ECO:0000259" key="4">
    <source>
        <dbReference type="PROSITE" id="PS51175"/>
    </source>
</evidence>
<feature type="domain" description="CBM6" evidence="4">
    <location>
        <begin position="747"/>
        <end position="870"/>
    </location>
</feature>
<dbReference type="NCBIfam" id="TIGR04183">
    <property type="entry name" value="Por_Secre_tail"/>
    <property type="match status" value="1"/>
</dbReference>
<dbReference type="PANTHER" id="PTHR43739">
    <property type="entry name" value="XYLOGLUCANASE (EUROFUNG)"/>
    <property type="match status" value="1"/>
</dbReference>
<dbReference type="Pfam" id="PF18962">
    <property type="entry name" value="Por_Secre_tail"/>
    <property type="match status" value="1"/>
</dbReference>
<evidence type="ECO:0000256" key="1">
    <source>
        <dbReference type="ARBA" id="ARBA00022729"/>
    </source>
</evidence>
<evidence type="ECO:0000256" key="2">
    <source>
        <dbReference type="ARBA" id="ARBA00022737"/>
    </source>
</evidence>
<gene>
    <name evidence="5" type="ORF">KMW28_06455</name>
</gene>